<evidence type="ECO:0000313" key="2">
    <source>
        <dbReference type="EMBL" id="NBI27755.1"/>
    </source>
</evidence>
<organism evidence="2 3">
    <name type="scientific">Chengkuizengella marina</name>
    <dbReference type="NCBI Taxonomy" id="2507566"/>
    <lineage>
        <taxon>Bacteria</taxon>
        <taxon>Bacillati</taxon>
        <taxon>Bacillota</taxon>
        <taxon>Bacilli</taxon>
        <taxon>Bacillales</taxon>
        <taxon>Paenibacillaceae</taxon>
        <taxon>Chengkuizengella</taxon>
    </lineage>
</organism>
<dbReference type="Proteomes" id="UP000448943">
    <property type="component" value="Unassembled WGS sequence"/>
</dbReference>
<name>A0A6N9PYQ0_9BACL</name>
<keyword evidence="3" id="KW-1185">Reference proteome</keyword>
<dbReference type="EMBL" id="SIJB01000005">
    <property type="protein sequence ID" value="NBI27755.1"/>
    <property type="molecule type" value="Genomic_DNA"/>
</dbReference>
<reference evidence="2 3" key="1">
    <citation type="submission" date="2019-01" db="EMBL/GenBank/DDBJ databases">
        <title>Chengkuizengella sp. nov., isolated from deep-sea sediment of East Pacific Ocean.</title>
        <authorList>
            <person name="Yang J."/>
            <person name="Lai Q."/>
            <person name="Shao Z."/>
        </authorList>
    </citation>
    <scope>NUCLEOTIDE SEQUENCE [LARGE SCALE GENOMIC DNA]</scope>
    <source>
        <strain evidence="2 3">YPA3-1-1</strain>
    </source>
</reference>
<feature type="region of interest" description="Disordered" evidence="1">
    <location>
        <begin position="33"/>
        <end position="59"/>
    </location>
</feature>
<sequence>MFWFLVFGFFIALLLFALLIDLKRKKNNNLYQRGINPHSKEGESSNYVMGQDRDNSGNG</sequence>
<gene>
    <name evidence="2" type="ORF">ERL59_02110</name>
</gene>
<accession>A0A6N9PYQ0</accession>
<comment type="caution">
    <text evidence="2">The sequence shown here is derived from an EMBL/GenBank/DDBJ whole genome shotgun (WGS) entry which is preliminary data.</text>
</comment>
<evidence type="ECO:0000313" key="3">
    <source>
        <dbReference type="Proteomes" id="UP000448943"/>
    </source>
</evidence>
<dbReference type="AlphaFoldDB" id="A0A6N9PYQ0"/>
<protein>
    <submittedName>
        <fullName evidence="2">Uncharacterized protein</fullName>
    </submittedName>
</protein>
<proteinExistence type="predicted"/>
<evidence type="ECO:0000256" key="1">
    <source>
        <dbReference type="SAM" id="MobiDB-lite"/>
    </source>
</evidence>